<proteinExistence type="predicted"/>
<sequence length="161" mass="18973">SGPNIDIYSNTVFERYCRLIYANSWYIKKVQNEDDSLGQMEFSIKTFWRPVKNSPLTFEALNLFSEQLIETGYKIKSENEKRALSLLEEKYKVISVNSICWLVKDVYKFSNLKYRIYQAVLNDQTALNIEFTRWTNPPFGSSELGECDMIENWNQAEKAFM</sequence>
<dbReference type="Proteomes" id="UP001548189">
    <property type="component" value="Unassembled WGS sequence"/>
</dbReference>
<accession>A0ABV2C0G8</accession>
<evidence type="ECO:0000313" key="2">
    <source>
        <dbReference type="Proteomes" id="UP001548189"/>
    </source>
</evidence>
<organism evidence="1 2">
    <name type="scientific">Aliikangiella maris</name>
    <dbReference type="NCBI Taxonomy" id="3162458"/>
    <lineage>
        <taxon>Bacteria</taxon>
        <taxon>Pseudomonadati</taxon>
        <taxon>Pseudomonadota</taxon>
        <taxon>Gammaproteobacteria</taxon>
        <taxon>Oceanospirillales</taxon>
        <taxon>Pleioneaceae</taxon>
        <taxon>Aliikangiella</taxon>
    </lineage>
</organism>
<comment type="caution">
    <text evidence="1">The sequence shown here is derived from an EMBL/GenBank/DDBJ whole genome shotgun (WGS) entry which is preliminary data.</text>
</comment>
<keyword evidence="2" id="KW-1185">Reference proteome</keyword>
<dbReference type="EMBL" id="JBEVCJ010000171">
    <property type="protein sequence ID" value="MET1257666.1"/>
    <property type="molecule type" value="Genomic_DNA"/>
</dbReference>
<feature type="non-terminal residue" evidence="1">
    <location>
        <position position="161"/>
    </location>
</feature>
<gene>
    <name evidence="1" type="ORF">ABVT43_21220</name>
</gene>
<evidence type="ECO:0000313" key="1">
    <source>
        <dbReference type="EMBL" id="MET1257666.1"/>
    </source>
</evidence>
<reference evidence="1 2" key="1">
    <citation type="submission" date="2024-06" db="EMBL/GenBank/DDBJ databases">
        <authorList>
            <person name="Li F."/>
        </authorList>
    </citation>
    <scope>NUCLEOTIDE SEQUENCE [LARGE SCALE GENOMIC DNA]</scope>
    <source>
        <strain evidence="1 2">GXAS 311</strain>
    </source>
</reference>
<dbReference type="RefSeq" id="WP_353898246.1">
    <property type="nucleotide sequence ID" value="NZ_JBEVCJ010000171.1"/>
</dbReference>
<feature type="non-terminal residue" evidence="1">
    <location>
        <position position="1"/>
    </location>
</feature>
<name>A0ABV2C0G8_9GAMM</name>
<protein>
    <submittedName>
        <fullName evidence="1">Uncharacterized protein</fullName>
    </submittedName>
</protein>